<evidence type="ECO:0000256" key="3">
    <source>
        <dbReference type="ARBA" id="ARBA00022989"/>
    </source>
</evidence>
<feature type="transmembrane region" description="Helical" evidence="7">
    <location>
        <begin position="135"/>
        <end position="156"/>
    </location>
</feature>
<dbReference type="InterPro" id="IPR049326">
    <property type="entry name" value="Rhodopsin_dom_fungi"/>
</dbReference>
<dbReference type="InterPro" id="IPR052337">
    <property type="entry name" value="SAT4-like"/>
</dbReference>
<feature type="transmembrane region" description="Helical" evidence="7">
    <location>
        <begin position="22"/>
        <end position="43"/>
    </location>
</feature>
<dbReference type="GeneID" id="28855011"/>
<evidence type="ECO:0000313" key="10">
    <source>
        <dbReference type="Proteomes" id="UP000078397"/>
    </source>
</evidence>
<organism evidence="9 10">
    <name type="scientific">Pochonia chlamydosporia 170</name>
    <dbReference type="NCBI Taxonomy" id="1380566"/>
    <lineage>
        <taxon>Eukaryota</taxon>
        <taxon>Fungi</taxon>
        <taxon>Dikarya</taxon>
        <taxon>Ascomycota</taxon>
        <taxon>Pezizomycotina</taxon>
        <taxon>Sordariomycetes</taxon>
        <taxon>Hypocreomycetidae</taxon>
        <taxon>Hypocreales</taxon>
        <taxon>Clavicipitaceae</taxon>
        <taxon>Pochonia</taxon>
    </lineage>
</organism>
<feature type="transmembrane region" description="Helical" evidence="7">
    <location>
        <begin position="214"/>
        <end position="233"/>
    </location>
</feature>
<evidence type="ECO:0000313" key="9">
    <source>
        <dbReference type="EMBL" id="OAQ69679.1"/>
    </source>
</evidence>
<dbReference type="Proteomes" id="UP000078397">
    <property type="component" value="Unassembled WGS sequence"/>
</dbReference>
<dbReference type="GO" id="GO:0016020">
    <property type="term" value="C:membrane"/>
    <property type="evidence" value="ECO:0007669"/>
    <property type="project" value="UniProtKB-SubCell"/>
</dbReference>
<comment type="subcellular location">
    <subcellularLocation>
        <location evidence="1">Membrane</location>
        <topology evidence="1">Multi-pass membrane protein</topology>
    </subcellularLocation>
</comment>
<dbReference type="PANTHER" id="PTHR33048:SF151">
    <property type="entry name" value="INTEGRAL MEMBRANE PROTEIN"/>
    <property type="match status" value="1"/>
</dbReference>
<dbReference type="AlphaFoldDB" id="A0A179FXH4"/>
<feature type="transmembrane region" description="Helical" evidence="7">
    <location>
        <begin position="64"/>
        <end position="85"/>
    </location>
</feature>
<evidence type="ECO:0000259" key="8">
    <source>
        <dbReference type="Pfam" id="PF20684"/>
    </source>
</evidence>
<protein>
    <recommendedName>
        <fullName evidence="8">Rhodopsin domain-containing protein</fullName>
    </recommendedName>
</protein>
<keyword evidence="10" id="KW-1185">Reference proteome</keyword>
<feature type="region of interest" description="Disordered" evidence="6">
    <location>
        <begin position="285"/>
        <end position="316"/>
    </location>
</feature>
<evidence type="ECO:0000256" key="6">
    <source>
        <dbReference type="SAM" id="MobiDB-lite"/>
    </source>
</evidence>
<feature type="transmembrane region" description="Helical" evidence="7">
    <location>
        <begin position="105"/>
        <end position="123"/>
    </location>
</feature>
<feature type="compositionally biased region" description="Low complexity" evidence="6">
    <location>
        <begin position="298"/>
        <end position="315"/>
    </location>
</feature>
<gene>
    <name evidence="9" type="ORF">VFPPC_13240</name>
</gene>
<dbReference type="PANTHER" id="PTHR33048">
    <property type="entry name" value="PTH11-LIKE INTEGRAL MEMBRANE PROTEIN (AFU_ORTHOLOGUE AFUA_5G11245)"/>
    <property type="match status" value="1"/>
</dbReference>
<dbReference type="EMBL" id="LSBJ02000002">
    <property type="protein sequence ID" value="OAQ69679.1"/>
    <property type="molecule type" value="Genomic_DNA"/>
</dbReference>
<dbReference type="STRING" id="1380566.A0A179FXH4"/>
<keyword evidence="2 7" id="KW-0812">Transmembrane</keyword>
<sequence>MQEDKANIPGVPSYSPKKMRDWALIVASVMSFLAGLSIVLRYLSRRIRKQPLWWDDYMIAFSMLWNWVVVAVALVMYAWGVGYHAETIGPVAVANISRLLPVSEVIYIWHMCWTKLSVLLMYYRVFRLPTFKKFVIAVGSFVVAWAIAGTFLFTFICVPTQKLWHPELPGHCVSEMGVWVANASSTIFSDIAILVLPIPQIWKLKTKTSEKIGLTFVFGLGFFTVFTSSYRVWVLFNYSKSDVSYTLFPLLVWTDIEMCAAVISANLPTLRPFLRAAAGKLGITRLSDRQRPSTTDPSSSAGGKNTTGSGSTNQNVLAMPRRAEPPHIQTSNRTFYRLSEPDLGDMDTDGILVERIEHTLDRRCRSKESWYTPTTPDGDTDGEDALRPEVVELQPVYNMSSWK</sequence>
<accession>A0A179FXH4</accession>
<proteinExistence type="inferred from homology"/>
<dbReference type="RefSeq" id="XP_018146216.1">
    <property type="nucleotide sequence ID" value="XM_018291017.1"/>
</dbReference>
<dbReference type="Pfam" id="PF20684">
    <property type="entry name" value="Fung_rhodopsin"/>
    <property type="match status" value="1"/>
</dbReference>
<comment type="similarity">
    <text evidence="5">Belongs to the SAT4 family.</text>
</comment>
<reference evidence="9 10" key="1">
    <citation type="journal article" date="2016" name="PLoS Pathog.">
        <title>Biosynthesis of antibiotic leucinostatins in bio-control fungus Purpureocillium lilacinum and their inhibition on phytophthora revealed by genome mining.</title>
        <authorList>
            <person name="Wang G."/>
            <person name="Liu Z."/>
            <person name="Lin R."/>
            <person name="Li E."/>
            <person name="Mao Z."/>
            <person name="Ling J."/>
            <person name="Yang Y."/>
            <person name="Yin W.B."/>
            <person name="Xie B."/>
        </authorList>
    </citation>
    <scope>NUCLEOTIDE SEQUENCE [LARGE SCALE GENOMIC DNA]</scope>
    <source>
        <strain evidence="9">170</strain>
    </source>
</reference>
<keyword evidence="4 7" id="KW-0472">Membrane</keyword>
<dbReference type="KEGG" id="pchm:VFPPC_13240"/>
<evidence type="ECO:0000256" key="5">
    <source>
        <dbReference type="ARBA" id="ARBA00038359"/>
    </source>
</evidence>
<comment type="caution">
    <text evidence="9">The sequence shown here is derived from an EMBL/GenBank/DDBJ whole genome shotgun (WGS) entry which is preliminary data.</text>
</comment>
<evidence type="ECO:0000256" key="1">
    <source>
        <dbReference type="ARBA" id="ARBA00004141"/>
    </source>
</evidence>
<evidence type="ECO:0000256" key="7">
    <source>
        <dbReference type="SAM" id="Phobius"/>
    </source>
</evidence>
<dbReference type="OrthoDB" id="3934549at2759"/>
<evidence type="ECO:0000256" key="2">
    <source>
        <dbReference type="ARBA" id="ARBA00022692"/>
    </source>
</evidence>
<feature type="domain" description="Rhodopsin" evidence="8">
    <location>
        <begin position="40"/>
        <end position="275"/>
    </location>
</feature>
<name>A0A179FXH4_METCM</name>
<keyword evidence="3 7" id="KW-1133">Transmembrane helix</keyword>
<feature type="transmembrane region" description="Helical" evidence="7">
    <location>
        <begin position="176"/>
        <end position="202"/>
    </location>
</feature>
<evidence type="ECO:0000256" key="4">
    <source>
        <dbReference type="ARBA" id="ARBA00023136"/>
    </source>
</evidence>